<proteinExistence type="predicted"/>
<sequence length="151" mass="17691">SKNASETETQHSSKDRENIIQESPKIEQNGSKKAVKRKSKETDDDATLAKAIKVMERPVDDFQIFGDYSYLIRKKLVPYQQHRFQSRLYLQYMTQVAQIHSLFIHCNHTIIPILINFNQHLVNCRTTLENNHCDCTYRNSIQVHKRMIGVT</sequence>
<name>A0A9P0M0A0_ACAOB</name>
<organism evidence="2 3">
    <name type="scientific">Acanthoscelides obtectus</name>
    <name type="common">Bean weevil</name>
    <name type="synonym">Bruchus obtectus</name>
    <dbReference type="NCBI Taxonomy" id="200917"/>
    <lineage>
        <taxon>Eukaryota</taxon>
        <taxon>Metazoa</taxon>
        <taxon>Ecdysozoa</taxon>
        <taxon>Arthropoda</taxon>
        <taxon>Hexapoda</taxon>
        <taxon>Insecta</taxon>
        <taxon>Pterygota</taxon>
        <taxon>Neoptera</taxon>
        <taxon>Endopterygota</taxon>
        <taxon>Coleoptera</taxon>
        <taxon>Polyphaga</taxon>
        <taxon>Cucujiformia</taxon>
        <taxon>Chrysomeloidea</taxon>
        <taxon>Chrysomelidae</taxon>
        <taxon>Bruchinae</taxon>
        <taxon>Bruchini</taxon>
        <taxon>Acanthoscelides</taxon>
    </lineage>
</organism>
<keyword evidence="3" id="KW-1185">Reference proteome</keyword>
<gene>
    <name evidence="2" type="ORF">ACAOBT_LOCUS27784</name>
</gene>
<evidence type="ECO:0000256" key="1">
    <source>
        <dbReference type="SAM" id="MobiDB-lite"/>
    </source>
</evidence>
<dbReference type="AlphaFoldDB" id="A0A9P0M0A0"/>
<evidence type="ECO:0000313" key="3">
    <source>
        <dbReference type="Proteomes" id="UP001152888"/>
    </source>
</evidence>
<feature type="compositionally biased region" description="Basic and acidic residues" evidence="1">
    <location>
        <begin position="8"/>
        <end position="19"/>
    </location>
</feature>
<feature type="region of interest" description="Disordered" evidence="1">
    <location>
        <begin position="1"/>
        <end position="42"/>
    </location>
</feature>
<accession>A0A9P0M0A0</accession>
<feature type="non-terminal residue" evidence="2">
    <location>
        <position position="1"/>
    </location>
</feature>
<comment type="caution">
    <text evidence="2">The sequence shown here is derived from an EMBL/GenBank/DDBJ whole genome shotgun (WGS) entry which is preliminary data.</text>
</comment>
<reference evidence="2" key="1">
    <citation type="submission" date="2022-03" db="EMBL/GenBank/DDBJ databases">
        <authorList>
            <person name="Sayadi A."/>
        </authorList>
    </citation>
    <scope>NUCLEOTIDE SEQUENCE</scope>
</reference>
<evidence type="ECO:0000313" key="2">
    <source>
        <dbReference type="EMBL" id="CAH2004067.1"/>
    </source>
</evidence>
<dbReference type="EMBL" id="CAKOFQ010007570">
    <property type="protein sequence ID" value="CAH2004067.1"/>
    <property type="molecule type" value="Genomic_DNA"/>
</dbReference>
<protein>
    <submittedName>
        <fullName evidence="2">Uncharacterized protein</fullName>
    </submittedName>
</protein>
<dbReference type="Proteomes" id="UP001152888">
    <property type="component" value="Unassembled WGS sequence"/>
</dbReference>